<dbReference type="Pfam" id="PF12172">
    <property type="entry name" value="zf-ChsH2"/>
    <property type="match status" value="1"/>
</dbReference>
<protein>
    <submittedName>
        <fullName evidence="3">DNA-binding protein</fullName>
    </submittedName>
</protein>
<comment type="caution">
    <text evidence="3">The sequence shown here is derived from an EMBL/GenBank/DDBJ whole genome shotgun (WGS) entry which is preliminary data.</text>
</comment>
<dbReference type="RefSeq" id="WP_189542616.1">
    <property type="nucleotide sequence ID" value="NZ_BMZD01000008.1"/>
</dbReference>
<dbReference type="PANTHER" id="PTHR34075">
    <property type="entry name" value="BLR3430 PROTEIN"/>
    <property type="match status" value="1"/>
</dbReference>
<dbReference type="InterPro" id="IPR022002">
    <property type="entry name" value="ChsH2_Znr"/>
</dbReference>
<dbReference type="InterPro" id="IPR052513">
    <property type="entry name" value="Thioester_dehydratase-like"/>
</dbReference>
<organism evidence="3 4">
    <name type="scientific">Novosphingobium arvoryzae</name>
    <dbReference type="NCBI Taxonomy" id="1256514"/>
    <lineage>
        <taxon>Bacteria</taxon>
        <taxon>Pseudomonadati</taxon>
        <taxon>Pseudomonadota</taxon>
        <taxon>Alphaproteobacteria</taxon>
        <taxon>Sphingomonadales</taxon>
        <taxon>Sphingomonadaceae</taxon>
        <taxon>Novosphingobium</taxon>
    </lineage>
</organism>
<reference evidence="3" key="2">
    <citation type="submission" date="2020-09" db="EMBL/GenBank/DDBJ databases">
        <authorList>
            <person name="Sun Q."/>
            <person name="Kim S."/>
        </authorList>
    </citation>
    <scope>NUCLEOTIDE SEQUENCE</scope>
    <source>
        <strain evidence="3">KCTC 32422</strain>
    </source>
</reference>
<name>A0A918VKM6_9SPHN</name>
<sequence length="146" mass="15979">MSEPIQYGPALLLPGQQIRITTNPNTEPFWEAAKEHKLTACQCAACGHFRMPPSAYCPECSSQEVNWPTLPGTATVFSYVVCNKNPANGEDYIYVPVVVDLDGAPGARLNANVTGCNAEDVHIGMKVVVEWTEIQDGWVLPNFRKA</sequence>
<dbReference type="InterPro" id="IPR002878">
    <property type="entry name" value="ChsH2_C"/>
</dbReference>
<feature type="domain" description="ChsH2 rubredoxin-like zinc ribbon" evidence="2">
    <location>
        <begin position="30"/>
        <end position="65"/>
    </location>
</feature>
<evidence type="ECO:0000313" key="3">
    <source>
        <dbReference type="EMBL" id="GHA05298.1"/>
    </source>
</evidence>
<dbReference type="Proteomes" id="UP000634139">
    <property type="component" value="Unassembled WGS sequence"/>
</dbReference>
<reference evidence="3" key="1">
    <citation type="journal article" date="2014" name="Int. J. Syst. Evol. Microbiol.">
        <title>Complete genome sequence of Corynebacterium casei LMG S-19264T (=DSM 44701T), isolated from a smear-ripened cheese.</title>
        <authorList>
            <consortium name="US DOE Joint Genome Institute (JGI-PGF)"/>
            <person name="Walter F."/>
            <person name="Albersmeier A."/>
            <person name="Kalinowski J."/>
            <person name="Ruckert C."/>
        </authorList>
    </citation>
    <scope>NUCLEOTIDE SEQUENCE</scope>
    <source>
        <strain evidence="3">KCTC 32422</strain>
    </source>
</reference>
<evidence type="ECO:0000259" key="1">
    <source>
        <dbReference type="Pfam" id="PF01796"/>
    </source>
</evidence>
<dbReference type="AlphaFoldDB" id="A0A918VKM6"/>
<dbReference type="Gene3D" id="6.10.30.10">
    <property type="match status" value="1"/>
</dbReference>
<dbReference type="Pfam" id="PF01796">
    <property type="entry name" value="OB_ChsH2_C"/>
    <property type="match status" value="1"/>
</dbReference>
<gene>
    <name evidence="3" type="ORF">GCM10011617_27950</name>
</gene>
<accession>A0A918VKM6</accession>
<dbReference type="PANTHER" id="PTHR34075:SF5">
    <property type="entry name" value="BLR3430 PROTEIN"/>
    <property type="match status" value="1"/>
</dbReference>
<evidence type="ECO:0000259" key="2">
    <source>
        <dbReference type="Pfam" id="PF12172"/>
    </source>
</evidence>
<keyword evidence="4" id="KW-1185">Reference proteome</keyword>
<keyword evidence="3" id="KW-0238">DNA-binding</keyword>
<dbReference type="GO" id="GO:0003677">
    <property type="term" value="F:DNA binding"/>
    <property type="evidence" value="ECO:0007669"/>
    <property type="project" value="UniProtKB-KW"/>
</dbReference>
<dbReference type="SUPFAM" id="SSF50249">
    <property type="entry name" value="Nucleic acid-binding proteins"/>
    <property type="match status" value="1"/>
</dbReference>
<dbReference type="InterPro" id="IPR012340">
    <property type="entry name" value="NA-bd_OB-fold"/>
</dbReference>
<evidence type="ECO:0000313" key="4">
    <source>
        <dbReference type="Proteomes" id="UP000634139"/>
    </source>
</evidence>
<proteinExistence type="predicted"/>
<feature type="domain" description="ChsH2 C-terminal OB-fold" evidence="1">
    <location>
        <begin position="67"/>
        <end position="131"/>
    </location>
</feature>
<dbReference type="EMBL" id="BMZD01000008">
    <property type="protein sequence ID" value="GHA05298.1"/>
    <property type="molecule type" value="Genomic_DNA"/>
</dbReference>